<dbReference type="Gene3D" id="3.40.190.10">
    <property type="entry name" value="Periplasmic binding protein-like II"/>
    <property type="match status" value="2"/>
</dbReference>
<reference evidence="7" key="1">
    <citation type="submission" date="2020-08" db="EMBL/GenBank/DDBJ databases">
        <title>Genome public.</title>
        <authorList>
            <person name="Liu C."/>
            <person name="Sun Q."/>
        </authorList>
    </citation>
    <scope>NUCLEOTIDE SEQUENCE</scope>
    <source>
        <strain evidence="7">NSJ-50</strain>
    </source>
</reference>
<evidence type="ECO:0000256" key="2">
    <source>
        <dbReference type="ARBA" id="ARBA00022729"/>
    </source>
</evidence>
<evidence type="ECO:0000256" key="3">
    <source>
        <dbReference type="ARBA" id="ARBA00023136"/>
    </source>
</evidence>
<keyword evidence="1" id="KW-1003">Cell membrane</keyword>
<evidence type="ECO:0000256" key="4">
    <source>
        <dbReference type="ARBA" id="ARBA00023139"/>
    </source>
</evidence>
<evidence type="ECO:0000256" key="1">
    <source>
        <dbReference type="ARBA" id="ARBA00022475"/>
    </source>
</evidence>
<keyword evidence="5" id="KW-0449">Lipoprotein</keyword>
<accession>A0A926ISE7</accession>
<dbReference type="EMBL" id="JACRTE010000003">
    <property type="protein sequence ID" value="MBC8595921.1"/>
    <property type="molecule type" value="Genomic_DNA"/>
</dbReference>
<dbReference type="PANTHER" id="PTHR43649">
    <property type="entry name" value="ARABINOSE-BINDING PROTEIN-RELATED"/>
    <property type="match status" value="1"/>
</dbReference>
<name>A0A926ISE7_9FIRM</name>
<organism evidence="7 8">
    <name type="scientific">Qingrenia yutianensis</name>
    <dbReference type="NCBI Taxonomy" id="2763676"/>
    <lineage>
        <taxon>Bacteria</taxon>
        <taxon>Bacillati</taxon>
        <taxon>Bacillota</taxon>
        <taxon>Clostridia</taxon>
        <taxon>Eubacteriales</taxon>
        <taxon>Oscillospiraceae</taxon>
        <taxon>Qingrenia</taxon>
    </lineage>
</organism>
<feature type="signal peptide" evidence="6">
    <location>
        <begin position="1"/>
        <end position="24"/>
    </location>
</feature>
<keyword evidence="4" id="KW-0564">Palmitate</keyword>
<dbReference type="InterPro" id="IPR050490">
    <property type="entry name" value="Bact_solute-bd_prot1"/>
</dbReference>
<dbReference type="SUPFAM" id="SSF53850">
    <property type="entry name" value="Periplasmic binding protein-like II"/>
    <property type="match status" value="1"/>
</dbReference>
<gene>
    <name evidence="7" type="ORF">H8706_03435</name>
</gene>
<evidence type="ECO:0000256" key="5">
    <source>
        <dbReference type="ARBA" id="ARBA00023288"/>
    </source>
</evidence>
<sequence length="550" mass="62142">MKRCFKIFNTLIILLICASLLSCQKNNSSPLSPFQKDANLNEVGVFPVCKEKITLTIGIENGGNLIEDYKSNALTKYLEEKMNANLEFMFFDEGEADKSIKLMMSAGGKNLPDIVIGDNVDDFDVIAYAQKGLIIPLNNYYENSSYYLKKIIDKEKGFLDLITMSDGNIYTIPRYTKILQNEFGVKLWIYKPFLDRLGLDMPKTTDEFYEVLEKIKNGDPNENGTRDEIPFIGTGAGNANGYLFADFIMSAFVYADAEDYYMYPENGEIKFACTDIRWKEGLKYLNKLCAQNLLSPASFITTADQFKSIIDKKDVIAGSFISMGPYFSDENKSRYSEYKVVEPLIGPGGEQNPICWATKPRSRFFITKNCKYPEAAFRLGDIMCDEEVAIMNRWGVEGKDWEKAGENDTGVASDEGYPALIVPKLEWGVRQNSHWQGKGPGYRDYNIGLGVAVTESNPMDYEIARSSLAYKKLMPEEYIVKLVYDAGEYDEVARISGEIMSYVNSATVDFVTGAKDIDANWDKFVSDLNSLGAERLKEIMQNAYDRTLLK</sequence>
<proteinExistence type="predicted"/>
<dbReference type="AlphaFoldDB" id="A0A926ISE7"/>
<protein>
    <submittedName>
        <fullName evidence="7">Extracellular solute-binding protein</fullName>
    </submittedName>
</protein>
<dbReference type="PROSITE" id="PS51257">
    <property type="entry name" value="PROKAR_LIPOPROTEIN"/>
    <property type="match status" value="1"/>
</dbReference>
<dbReference type="PANTHER" id="PTHR43649:SF33">
    <property type="entry name" value="POLYGALACTURONAN_RHAMNOGALACTURONAN-BINDING PROTEIN YTCQ"/>
    <property type="match status" value="1"/>
</dbReference>
<feature type="chain" id="PRO_5039147125" evidence="6">
    <location>
        <begin position="25"/>
        <end position="550"/>
    </location>
</feature>
<evidence type="ECO:0000256" key="6">
    <source>
        <dbReference type="SAM" id="SignalP"/>
    </source>
</evidence>
<comment type="caution">
    <text evidence="7">The sequence shown here is derived from an EMBL/GenBank/DDBJ whole genome shotgun (WGS) entry which is preliminary data.</text>
</comment>
<dbReference type="Proteomes" id="UP000647416">
    <property type="component" value="Unassembled WGS sequence"/>
</dbReference>
<dbReference type="Pfam" id="PF01547">
    <property type="entry name" value="SBP_bac_1"/>
    <property type="match status" value="1"/>
</dbReference>
<keyword evidence="3" id="KW-0472">Membrane</keyword>
<keyword evidence="8" id="KW-1185">Reference proteome</keyword>
<dbReference type="InterPro" id="IPR006059">
    <property type="entry name" value="SBP"/>
</dbReference>
<evidence type="ECO:0000313" key="8">
    <source>
        <dbReference type="Proteomes" id="UP000647416"/>
    </source>
</evidence>
<evidence type="ECO:0000313" key="7">
    <source>
        <dbReference type="EMBL" id="MBC8595921.1"/>
    </source>
</evidence>
<keyword evidence="2 6" id="KW-0732">Signal</keyword>
<dbReference type="RefSeq" id="WP_262431500.1">
    <property type="nucleotide sequence ID" value="NZ_JACRTE010000003.1"/>
</dbReference>